<sequence length="307" mass="33151">MNKKFIIGGIILVLALSNAFVIFSFSKNRASLTQEDAIHSVIELYPDLAAYQTISLPPSSIEAKQTTSGWSVGFIQRGSGVVGILNAKCYQVSDTGNVVLIGTYLGQGGQIAQQIELETCEPVFGEISEPPFVSFLSYGNVTLKLNETAPFKDLSIRTLSIEEDSRCPSDVQCIQAGTVRVKVQVVSGMGTSTSVLKLEEVFTTEAEVITLTDVRPYPKSTQTIASADYRLVFNVVSRGASEPPVSIGKCYIGGCSSQLCTDQPDAVSTCEYRAEYGCYKSATCKRQPNGQCGWTQTAELRACLITQ</sequence>
<dbReference type="Proteomes" id="UP000178873">
    <property type="component" value="Unassembled WGS sequence"/>
</dbReference>
<dbReference type="EMBL" id="MHRF01000007">
    <property type="protein sequence ID" value="OHA18268.1"/>
    <property type="molecule type" value="Genomic_DNA"/>
</dbReference>
<accession>A0A1G2M312</accession>
<reference evidence="1 2" key="1">
    <citation type="journal article" date="2016" name="Nat. Commun.">
        <title>Thousands of microbial genomes shed light on interconnected biogeochemical processes in an aquifer system.</title>
        <authorList>
            <person name="Anantharaman K."/>
            <person name="Brown C.T."/>
            <person name="Hug L.A."/>
            <person name="Sharon I."/>
            <person name="Castelle C.J."/>
            <person name="Probst A.J."/>
            <person name="Thomas B.C."/>
            <person name="Singh A."/>
            <person name="Wilkins M.J."/>
            <person name="Karaoz U."/>
            <person name="Brodie E.L."/>
            <person name="Williams K.H."/>
            <person name="Hubbard S.S."/>
            <person name="Banfield J.F."/>
        </authorList>
    </citation>
    <scope>NUCLEOTIDE SEQUENCE [LARGE SCALE GENOMIC DNA]</scope>
</reference>
<name>A0A1G2M312_9BACT</name>
<evidence type="ECO:0000313" key="1">
    <source>
        <dbReference type="EMBL" id="OHA18268.1"/>
    </source>
</evidence>
<gene>
    <name evidence="1" type="ORF">A2664_02285</name>
</gene>
<organism evidence="1 2">
    <name type="scientific">Candidatus Taylorbacteria bacterium RIFCSPHIGHO2_01_FULL_46_22b</name>
    <dbReference type="NCBI Taxonomy" id="1802301"/>
    <lineage>
        <taxon>Bacteria</taxon>
        <taxon>Candidatus Tayloriibacteriota</taxon>
    </lineage>
</organism>
<protein>
    <submittedName>
        <fullName evidence="1">Uncharacterized protein</fullName>
    </submittedName>
</protein>
<dbReference type="AlphaFoldDB" id="A0A1G2M312"/>
<dbReference type="STRING" id="1802301.A2664_02285"/>
<evidence type="ECO:0000313" key="2">
    <source>
        <dbReference type="Proteomes" id="UP000178873"/>
    </source>
</evidence>
<proteinExistence type="predicted"/>
<comment type="caution">
    <text evidence="1">The sequence shown here is derived from an EMBL/GenBank/DDBJ whole genome shotgun (WGS) entry which is preliminary data.</text>
</comment>